<sequence>MVNNVKVSVIIPIYNTEKYLNACLDSICNQTLTDIEIICINDGSTDSCGEILAQYKMRDDRIKIITQSNSGLSVARNKGLEVAKGEYIQFVDSDDRLVKNALEYASNVADKNNLDVFYFDAEVCFESIELKKKHSAYETYYNRSDKYNSIVSGEKLFTALINDDKYRMAAWLQFSKRSFLDNSNIKFIEGIVHEDNHFTTTIMLEAKRVLHENKKLYVRRVRDNSIMTSPQSFSNVYGYYKCAMELVKYLSSPHLLRESKVALETFIIVLLNNVGKIYSNLEINEQKNIERIEEKDKNILILIFILYRERLNIIDKFS</sequence>
<evidence type="ECO:0000313" key="3">
    <source>
        <dbReference type="Proteomes" id="UP000009891"/>
    </source>
</evidence>
<dbReference type="PANTHER" id="PTHR22916">
    <property type="entry name" value="GLYCOSYLTRANSFERASE"/>
    <property type="match status" value="1"/>
</dbReference>
<comment type="caution">
    <text evidence="2">The sequence shown here is derived from an EMBL/GenBank/DDBJ whole genome shotgun (WGS) entry which is preliminary data.</text>
</comment>
<dbReference type="HOGENOM" id="CLU_025996_25_0_9"/>
<dbReference type="Pfam" id="PF00535">
    <property type="entry name" value="Glycos_transf_2"/>
    <property type="match status" value="1"/>
</dbReference>
<proteinExistence type="predicted"/>
<dbReference type="RefSeq" id="WP_006555043.1">
    <property type="nucleotide sequence ID" value="NZ_JH992936.1"/>
</dbReference>
<dbReference type="CDD" id="cd00761">
    <property type="entry name" value="Glyco_tranf_GTA_type"/>
    <property type="match status" value="1"/>
</dbReference>
<dbReference type="EMBL" id="AHAF01000001">
    <property type="protein sequence ID" value="EKU79335.1"/>
    <property type="molecule type" value="Genomic_DNA"/>
</dbReference>
<dbReference type="InterPro" id="IPR029044">
    <property type="entry name" value="Nucleotide-diphossugar_trans"/>
</dbReference>
<dbReference type="PATRIC" id="fig|883156.3.peg.145"/>
<organism evidence="2 3">
    <name type="scientific">Veillonella seminalis ACS-216-V-Col6b</name>
    <dbReference type="NCBI Taxonomy" id="883156"/>
    <lineage>
        <taxon>Bacteria</taxon>
        <taxon>Bacillati</taxon>
        <taxon>Bacillota</taxon>
        <taxon>Negativicutes</taxon>
        <taxon>Veillonellales</taxon>
        <taxon>Veillonellaceae</taxon>
        <taxon>Veillonella</taxon>
    </lineage>
</organism>
<accession>K9DPR7</accession>
<name>K9DPR7_9FIRM</name>
<dbReference type="Gene3D" id="3.90.550.10">
    <property type="entry name" value="Spore Coat Polysaccharide Biosynthesis Protein SpsA, Chain A"/>
    <property type="match status" value="1"/>
</dbReference>
<keyword evidence="3" id="KW-1185">Reference proteome</keyword>
<dbReference type="GO" id="GO:0016758">
    <property type="term" value="F:hexosyltransferase activity"/>
    <property type="evidence" value="ECO:0007669"/>
    <property type="project" value="UniProtKB-ARBA"/>
</dbReference>
<dbReference type="AlphaFoldDB" id="K9DPR7"/>
<reference evidence="2 3" key="1">
    <citation type="submission" date="2012-09" db="EMBL/GenBank/DDBJ databases">
        <title>The Genome Sequence of Veillonella ratti ACS-216-V-COL6B.</title>
        <authorList>
            <consortium name="The Broad Institute Genome Sequencing Platform"/>
            <person name="Earl A."/>
            <person name="Ward D."/>
            <person name="Feldgarden M."/>
            <person name="Gevers D."/>
            <person name="Saerens B."/>
            <person name="Vaneechoutte M."/>
            <person name="Walker B."/>
            <person name="Young S.K."/>
            <person name="Zeng Q."/>
            <person name="Gargeya S."/>
            <person name="Fitzgerald M."/>
            <person name="Haas B."/>
            <person name="Abouelleil A."/>
            <person name="Alvarado L."/>
            <person name="Arachchi H.M."/>
            <person name="Berlin A."/>
            <person name="Chapman S.B."/>
            <person name="Goldberg J."/>
            <person name="Griggs A."/>
            <person name="Gujja S."/>
            <person name="Hansen M."/>
            <person name="Howarth C."/>
            <person name="Imamovic A."/>
            <person name="Larimer J."/>
            <person name="McCowen C."/>
            <person name="Montmayeur A."/>
            <person name="Murphy C."/>
            <person name="Neiman D."/>
            <person name="Pearson M."/>
            <person name="Priest M."/>
            <person name="Roberts A."/>
            <person name="Saif S."/>
            <person name="Shea T."/>
            <person name="Sisk P."/>
            <person name="Sykes S."/>
            <person name="Wortman J."/>
            <person name="Nusbaum C."/>
            <person name="Birren B."/>
        </authorList>
    </citation>
    <scope>NUCLEOTIDE SEQUENCE [LARGE SCALE GENOMIC DNA]</scope>
    <source>
        <strain evidence="2 3">ACS-216-V-Col6b</strain>
    </source>
</reference>
<dbReference type="eggNOG" id="COG1216">
    <property type="taxonomic scope" value="Bacteria"/>
</dbReference>
<evidence type="ECO:0000313" key="2">
    <source>
        <dbReference type="EMBL" id="EKU79335.1"/>
    </source>
</evidence>
<dbReference type="Proteomes" id="UP000009891">
    <property type="component" value="Unassembled WGS sequence"/>
</dbReference>
<dbReference type="STRING" id="883156.HMPREF9282_00143"/>
<dbReference type="InterPro" id="IPR001173">
    <property type="entry name" value="Glyco_trans_2-like"/>
</dbReference>
<protein>
    <recommendedName>
        <fullName evidence="1">Glycosyltransferase 2-like domain-containing protein</fullName>
    </recommendedName>
</protein>
<evidence type="ECO:0000259" key="1">
    <source>
        <dbReference type="Pfam" id="PF00535"/>
    </source>
</evidence>
<gene>
    <name evidence="2" type="ORF">HMPREF9282_00143</name>
</gene>
<feature type="domain" description="Glycosyltransferase 2-like" evidence="1">
    <location>
        <begin position="8"/>
        <end position="144"/>
    </location>
</feature>
<dbReference type="SUPFAM" id="SSF53448">
    <property type="entry name" value="Nucleotide-diphospho-sugar transferases"/>
    <property type="match status" value="1"/>
</dbReference>
<dbReference type="PANTHER" id="PTHR22916:SF3">
    <property type="entry name" value="UDP-GLCNAC:BETAGAL BETA-1,3-N-ACETYLGLUCOSAMINYLTRANSFERASE-LIKE PROTEIN 1"/>
    <property type="match status" value="1"/>
</dbReference>